<evidence type="ECO:0008006" key="2">
    <source>
        <dbReference type="Google" id="ProtNLM"/>
    </source>
</evidence>
<comment type="caution">
    <text evidence="1">The sequence shown here is derived from an EMBL/GenBank/DDBJ whole genome shotgun (WGS) entry which is preliminary data.</text>
</comment>
<dbReference type="AlphaFoldDB" id="A0A0F8ZKI0"/>
<name>A0A0F8ZKI0_9ZZZZ</name>
<organism evidence="1">
    <name type="scientific">marine sediment metagenome</name>
    <dbReference type="NCBI Taxonomy" id="412755"/>
    <lineage>
        <taxon>unclassified sequences</taxon>
        <taxon>metagenomes</taxon>
        <taxon>ecological metagenomes</taxon>
    </lineage>
</organism>
<gene>
    <name evidence="1" type="ORF">LCGC14_2762310</name>
</gene>
<proteinExistence type="predicted"/>
<sequence length="201" mass="24100">MVDYKPFIPLFSGLIILFTSNRYVNNYQRKKDKVKIRQEIINELILAWQDFSKYLKTFNRILLPKEIANLHRDLLVDFSLHLDTCKGLLIVYGKELTYFDEFEKFNIRLREVENILTKPIKEAQKNKPIDQENPVKLVSFELHRTAHKSMNEVFNDWLKYLRTIEIGYNSHEKSIYAKSKNWIRRNFNKNSNNIKSNITKV</sequence>
<reference evidence="1" key="1">
    <citation type="journal article" date="2015" name="Nature">
        <title>Complex archaea that bridge the gap between prokaryotes and eukaryotes.</title>
        <authorList>
            <person name="Spang A."/>
            <person name="Saw J.H."/>
            <person name="Jorgensen S.L."/>
            <person name="Zaremba-Niedzwiedzka K."/>
            <person name="Martijn J."/>
            <person name="Lind A.E."/>
            <person name="van Eijk R."/>
            <person name="Schleper C."/>
            <person name="Guy L."/>
            <person name="Ettema T.J."/>
        </authorList>
    </citation>
    <scope>NUCLEOTIDE SEQUENCE</scope>
</reference>
<dbReference type="EMBL" id="LAZR01050804">
    <property type="protein sequence ID" value="KKK86530.1"/>
    <property type="molecule type" value="Genomic_DNA"/>
</dbReference>
<accession>A0A0F8ZKI0</accession>
<evidence type="ECO:0000313" key="1">
    <source>
        <dbReference type="EMBL" id="KKK86530.1"/>
    </source>
</evidence>
<protein>
    <recommendedName>
        <fullName evidence="2">DUF4760 domain-containing protein</fullName>
    </recommendedName>
</protein>